<name>A0A915KVE3_ROMCU</name>
<proteinExistence type="predicted"/>
<dbReference type="AlphaFoldDB" id="A0A915KVE3"/>
<organism evidence="2 3">
    <name type="scientific">Romanomermis culicivorax</name>
    <name type="common">Nematode worm</name>
    <dbReference type="NCBI Taxonomy" id="13658"/>
    <lineage>
        <taxon>Eukaryota</taxon>
        <taxon>Metazoa</taxon>
        <taxon>Ecdysozoa</taxon>
        <taxon>Nematoda</taxon>
        <taxon>Enoplea</taxon>
        <taxon>Dorylaimia</taxon>
        <taxon>Mermithida</taxon>
        <taxon>Mermithoidea</taxon>
        <taxon>Mermithidae</taxon>
        <taxon>Romanomermis</taxon>
    </lineage>
</organism>
<dbReference type="WBParaSite" id="nRc.2.0.1.t41530-RA">
    <property type="protein sequence ID" value="nRc.2.0.1.t41530-RA"/>
    <property type="gene ID" value="nRc.2.0.1.g41530"/>
</dbReference>
<evidence type="ECO:0000256" key="1">
    <source>
        <dbReference type="SAM" id="MobiDB-lite"/>
    </source>
</evidence>
<protein>
    <submittedName>
        <fullName evidence="3">Uncharacterized protein</fullName>
    </submittedName>
</protein>
<evidence type="ECO:0000313" key="2">
    <source>
        <dbReference type="Proteomes" id="UP000887565"/>
    </source>
</evidence>
<sequence length="100" mass="11744">MPAMMRQMLEPETQETFINPPLPTQQEIGQIPEEAKKDSELFSPELVKKQQRMDPKLVDIFKNIAKNSLKKYYNSFHLENEVLYPENIRKKKSIGDSYEA</sequence>
<accession>A0A915KVE3</accession>
<keyword evidence="2" id="KW-1185">Reference proteome</keyword>
<dbReference type="Proteomes" id="UP000887565">
    <property type="component" value="Unplaced"/>
</dbReference>
<feature type="region of interest" description="Disordered" evidence="1">
    <location>
        <begin position="1"/>
        <end position="25"/>
    </location>
</feature>
<reference evidence="3" key="1">
    <citation type="submission" date="2022-11" db="UniProtKB">
        <authorList>
            <consortium name="WormBaseParasite"/>
        </authorList>
    </citation>
    <scope>IDENTIFICATION</scope>
</reference>
<evidence type="ECO:0000313" key="3">
    <source>
        <dbReference type="WBParaSite" id="nRc.2.0.1.t41530-RA"/>
    </source>
</evidence>